<dbReference type="InterPro" id="IPR029068">
    <property type="entry name" value="Glyas_Bleomycin-R_OHBP_Dase"/>
</dbReference>
<evidence type="ECO:0000313" key="4">
    <source>
        <dbReference type="Proteomes" id="UP000295722"/>
    </source>
</evidence>
<keyword evidence="3" id="KW-0456">Lyase</keyword>
<evidence type="ECO:0000256" key="1">
    <source>
        <dbReference type="ARBA" id="ARBA00022723"/>
    </source>
</evidence>
<dbReference type="SUPFAM" id="SSF54593">
    <property type="entry name" value="Glyoxalase/Bleomycin resistance protein/Dihydroxybiphenyl dioxygenase"/>
    <property type="match status" value="1"/>
</dbReference>
<evidence type="ECO:0000259" key="2">
    <source>
        <dbReference type="PROSITE" id="PS51819"/>
    </source>
</evidence>
<comment type="caution">
    <text evidence="3">The sequence shown here is derived from an EMBL/GenBank/DDBJ whole genome shotgun (WGS) entry which is preliminary data.</text>
</comment>
<organism evidence="3 4">
    <name type="scientific">Paraburkholderia silviterrae</name>
    <dbReference type="NCBI Taxonomy" id="2528715"/>
    <lineage>
        <taxon>Bacteria</taxon>
        <taxon>Pseudomonadati</taxon>
        <taxon>Pseudomonadota</taxon>
        <taxon>Betaproteobacteria</taxon>
        <taxon>Burkholderiales</taxon>
        <taxon>Burkholderiaceae</taxon>
        <taxon>Paraburkholderia</taxon>
    </lineage>
</organism>
<dbReference type="GO" id="GO:0004462">
    <property type="term" value="F:lactoylglutathione lyase activity"/>
    <property type="evidence" value="ECO:0007669"/>
    <property type="project" value="InterPro"/>
</dbReference>
<dbReference type="AlphaFoldDB" id="A0A4R5M1S5"/>
<dbReference type="Pfam" id="PF00903">
    <property type="entry name" value="Glyoxalase"/>
    <property type="match status" value="1"/>
</dbReference>
<dbReference type="PANTHER" id="PTHR10374">
    <property type="entry name" value="LACTOYLGLUTATHIONE LYASE GLYOXALASE I"/>
    <property type="match status" value="1"/>
</dbReference>
<dbReference type="OrthoDB" id="9789841at2"/>
<dbReference type="RefSeq" id="WP_133198546.1">
    <property type="nucleotide sequence ID" value="NZ_JBHUCW010000021.1"/>
</dbReference>
<dbReference type="Gene3D" id="3.10.180.10">
    <property type="entry name" value="2,3-Dihydroxybiphenyl 1,2-Dioxygenase, domain 1"/>
    <property type="match status" value="1"/>
</dbReference>
<reference evidence="3 4" key="1">
    <citation type="submission" date="2019-03" db="EMBL/GenBank/DDBJ databases">
        <title>Paraburkholderia sp. 4M-K11, isolated from subtropical forest soil.</title>
        <authorList>
            <person name="Gao Z.-H."/>
            <person name="Qiu L.-H."/>
        </authorList>
    </citation>
    <scope>NUCLEOTIDE SEQUENCE [LARGE SCALE GENOMIC DNA]</scope>
    <source>
        <strain evidence="3 4">4M-K11</strain>
    </source>
</reference>
<dbReference type="PANTHER" id="PTHR10374:SF30">
    <property type="entry name" value="LACTOYLGLUTATHIONE LYASE"/>
    <property type="match status" value="1"/>
</dbReference>
<dbReference type="EMBL" id="SMRP01000022">
    <property type="protein sequence ID" value="TDG19337.1"/>
    <property type="molecule type" value="Genomic_DNA"/>
</dbReference>
<name>A0A4R5M1S5_9BURK</name>
<gene>
    <name evidence="3" type="ORF">EYW47_30545</name>
</gene>
<dbReference type="PROSITE" id="PS00934">
    <property type="entry name" value="GLYOXALASE_I_1"/>
    <property type="match status" value="1"/>
</dbReference>
<keyword evidence="1" id="KW-0479">Metal-binding</keyword>
<sequence>MAKLIHTMIRVRELGRSLEFYRDAFGLTESYRLDFPDFALVYLHNAENDFEIELTWNKGREQAYTHGDGYGHVAVAVSELEAERTRFAALGFEPTLVKEFKEGDQLLARYFFVQDPDGYKIEVLEKSGHYV</sequence>
<dbReference type="InterPro" id="IPR018146">
    <property type="entry name" value="Glyoxalase_1_CS"/>
</dbReference>
<protein>
    <submittedName>
        <fullName evidence="3">Lactoylglutathione lyase</fullName>
    </submittedName>
</protein>
<proteinExistence type="predicted"/>
<accession>A0A4R5M1S5</accession>
<keyword evidence="4" id="KW-1185">Reference proteome</keyword>
<dbReference type="InterPro" id="IPR004360">
    <property type="entry name" value="Glyas_Fos-R_dOase_dom"/>
</dbReference>
<dbReference type="PROSITE" id="PS51819">
    <property type="entry name" value="VOC"/>
    <property type="match status" value="1"/>
</dbReference>
<evidence type="ECO:0000313" key="3">
    <source>
        <dbReference type="EMBL" id="TDG19337.1"/>
    </source>
</evidence>
<dbReference type="InterPro" id="IPR037523">
    <property type="entry name" value="VOC_core"/>
</dbReference>
<dbReference type="Proteomes" id="UP000295722">
    <property type="component" value="Unassembled WGS sequence"/>
</dbReference>
<feature type="domain" description="VOC" evidence="2">
    <location>
        <begin position="3"/>
        <end position="126"/>
    </location>
</feature>
<dbReference type="GO" id="GO:0046872">
    <property type="term" value="F:metal ion binding"/>
    <property type="evidence" value="ECO:0007669"/>
    <property type="project" value="UniProtKB-KW"/>
</dbReference>